<dbReference type="Gene3D" id="3.40.50.410">
    <property type="entry name" value="von Willebrand factor, type A domain"/>
    <property type="match status" value="1"/>
</dbReference>
<dbReference type="PANTHER" id="PTHR39338:SF6">
    <property type="entry name" value="BLL5662 PROTEIN"/>
    <property type="match status" value="1"/>
</dbReference>
<evidence type="ECO:0000313" key="2">
    <source>
        <dbReference type="EMBL" id="QBF47180.1"/>
    </source>
</evidence>
<dbReference type="RefSeq" id="WP_130630373.1">
    <property type="nucleotide sequence ID" value="NZ_CP036164.1"/>
</dbReference>
<dbReference type="KEGG" id="jli:EXU32_13535"/>
<dbReference type="STRING" id="1216970.GCA_001570985_02169"/>
<keyword evidence="3" id="KW-1185">Reference proteome</keyword>
<gene>
    <name evidence="2" type="ORF">EXU32_13535</name>
</gene>
<dbReference type="PANTHER" id="PTHR39338">
    <property type="entry name" value="BLL5662 PROTEIN-RELATED"/>
    <property type="match status" value="1"/>
</dbReference>
<accession>A0A4P6MZ46</accession>
<dbReference type="CDD" id="cd00198">
    <property type="entry name" value="vWFA"/>
    <property type="match status" value="1"/>
</dbReference>
<name>A0A4P6MZ46_9MICO</name>
<dbReference type="OrthoDB" id="9790469at2"/>
<dbReference type="Pfam" id="PF05762">
    <property type="entry name" value="VWA_CoxE"/>
    <property type="match status" value="1"/>
</dbReference>
<dbReference type="EMBL" id="CP036164">
    <property type="protein sequence ID" value="QBF47180.1"/>
    <property type="molecule type" value="Genomic_DNA"/>
</dbReference>
<protein>
    <submittedName>
        <fullName evidence="2">VWA domain-containing protein</fullName>
    </submittedName>
</protein>
<evidence type="ECO:0000256" key="1">
    <source>
        <dbReference type="SAM" id="MobiDB-lite"/>
    </source>
</evidence>
<organism evidence="2 3">
    <name type="scientific">Janibacter limosus</name>
    <dbReference type="NCBI Taxonomy" id="53458"/>
    <lineage>
        <taxon>Bacteria</taxon>
        <taxon>Bacillati</taxon>
        <taxon>Actinomycetota</taxon>
        <taxon>Actinomycetes</taxon>
        <taxon>Micrococcales</taxon>
        <taxon>Intrasporangiaceae</taxon>
        <taxon>Janibacter</taxon>
    </lineage>
</organism>
<evidence type="ECO:0000313" key="3">
    <source>
        <dbReference type="Proteomes" id="UP000290408"/>
    </source>
</evidence>
<reference evidence="2 3" key="1">
    <citation type="submission" date="2019-02" db="EMBL/GenBank/DDBJ databases">
        <title>Genomic data mining of an Antarctic deep-sea actinobacterium, Janibacterlimosus P3-3-X1.</title>
        <authorList>
            <person name="Liao L."/>
            <person name="Chen B."/>
        </authorList>
    </citation>
    <scope>NUCLEOTIDE SEQUENCE [LARGE SCALE GENOMIC DNA]</scope>
    <source>
        <strain evidence="2 3">P3-3-X1</strain>
    </source>
</reference>
<sequence>MTATSSSAPGRDRAPRGVDEVLLGLAHAARAAGVGVTHDRSTAFLEAAAIVGAGDREGVRRAGRATLCAGPEDLVRFDQVFAEWFGQTAVRARPHIREQERTTTSPLPLDDVAPAPGEGRSETVHVAASDVEILRHRDVAALEAADKALLDSLLAGLRARLPVRRSTRRTPWRRGEIDVRSTLRSMLRQMGEPSRIDHRRRGLRARRVVLLVDVSGSMRPYADALLRLAHVVVHARGPAGGGPTTTVEVFTLGTRLTRITEALRTRDPERALVRAGEQVPDWSGGTRLGEVLRVFLSGVGTRHLTRGAVVVIISDGWERGDGGELGTQLGRIHRLAHRVIWANPHRGKAGYRPVQTGIVAALPHVDAFVAGHSLRAFEELLEEIADA</sequence>
<dbReference type="SUPFAM" id="SSF53300">
    <property type="entry name" value="vWA-like"/>
    <property type="match status" value="1"/>
</dbReference>
<dbReference type="Proteomes" id="UP000290408">
    <property type="component" value="Chromosome"/>
</dbReference>
<dbReference type="PIRSF" id="PIRSF010256">
    <property type="entry name" value="CoxE_vWa"/>
    <property type="match status" value="1"/>
</dbReference>
<feature type="region of interest" description="Disordered" evidence="1">
    <location>
        <begin position="95"/>
        <end position="122"/>
    </location>
</feature>
<dbReference type="AlphaFoldDB" id="A0A4P6MZ46"/>
<dbReference type="InterPro" id="IPR008912">
    <property type="entry name" value="Uncharacterised_CoxE"/>
</dbReference>
<proteinExistence type="predicted"/>
<dbReference type="InterPro" id="IPR036465">
    <property type="entry name" value="vWFA_dom_sf"/>
</dbReference>
<dbReference type="InterPro" id="IPR011195">
    <property type="entry name" value="UCP010256"/>
</dbReference>